<reference evidence="1" key="1">
    <citation type="submission" date="2021-01" db="EMBL/GenBank/DDBJ databases">
        <authorList>
            <person name="Sun Q."/>
        </authorList>
    </citation>
    <scope>NUCLEOTIDE SEQUENCE</scope>
    <source>
        <strain evidence="1">YIM B02566</strain>
    </source>
</reference>
<organism evidence="1 2">
    <name type="scientific">Taklimakanibacter albus</name>
    <dbReference type="NCBI Taxonomy" id="2800327"/>
    <lineage>
        <taxon>Bacteria</taxon>
        <taxon>Pseudomonadati</taxon>
        <taxon>Pseudomonadota</taxon>
        <taxon>Alphaproteobacteria</taxon>
        <taxon>Hyphomicrobiales</taxon>
        <taxon>Aestuariivirgaceae</taxon>
        <taxon>Taklimakanibacter</taxon>
    </lineage>
</organism>
<protein>
    <submittedName>
        <fullName evidence="1">Uncharacterized protein</fullName>
    </submittedName>
</protein>
<comment type="caution">
    <text evidence="1">The sequence shown here is derived from an EMBL/GenBank/DDBJ whole genome shotgun (WGS) entry which is preliminary data.</text>
</comment>
<sequence>MPGAFHIARFSIRLAIAALLAALPPLFAAHAQDTLAPAAESLLQPGDIAASGFSGVKLQVEGLPPGVDPLSKTVIDPDGVTLRIYNGGPVQGPLDGQQLAPPLRTEFTAKDIGHVFGLAFDTLPADERGTPGLYAAATSAFGLYIVGPDSDGDGQPDRLMKGAPGARFMEGLFGPAPGGGAGAIWKIDSVTGAVSLYAELVNNGGPGIGGLAFDGLSRSLYVSDLDTGLIHQLKGSGSGAGLAEFDHGLQGRPLAGKDGVADDGLRLDITSPSFDTANPATWGLTQAARRIDGMAVQGRRLYYTVAEGPEVWSVGLADDGSFLGDARIELSVTASEAGIISGIAFDNKGAMVLAMRDAVQNTGDYSALTGASPTDIIRYAPESPDDPQTASSWHFDTLTYPVGQSPERRDGSGGIALQYAYKPDGGLDLTACGGTLIASGDILGPERTAHGLQIGDVSRFQSTAGATVPTAFIALDPAQDAAGARGHAGGVAVLSQCVGESGFPTLASGGSQFPGVAGNDGQTGFPGVDGGGGQPGFPGVDGGGGQAGFPGVEGGGGQAGLPDVEGGGGQVFPDVEDGGGGKTAGKLTLAKSASVPKCSPKGGCAFNIEVTNDGGEIPGPITINELIEAPQAVLTGEPNAPWQCSKAAPFTCTHPGPVPANGKLDMRLVFAPNTPPEAKELKNCASIAGGESACATMALDPNVPVQTGPVVISKKGPASCPLIGTCTFEITLTNTTDAVVPGPIPFTDTIDIPGATLADEALPAPFACDKGGPPFVCRFGGAGTGLGPRESRTVPLRINLNLPAGTTSLKNCAVKPALQKKAELQIPLNRSLPVTNASFRPQSFAKGNGLLHLAGILDDVGGEVKQGAGGGVGDAVKGVIGGGAAAPAPAGGNIGGVSGVAQNCTRWGLKQKRLALRQSNGLLTYFSGVEVDQYSKIIGTARYYSISADGTKGPQVVGRVTSFGTDQKPAFKAYWPKSGEYGNYFFDIGSDGKAKGTWVDQAGNRGTFVDEANQWVCKSSPFCEAYADKAVQAFVAARKDGCSLADLGVPAGAGGRWTANRQEHVDFCMARASTVDPAIEAENKARTDGHASCLLAKKNRDACTSFAKDVVAINEQMKAISCKDALPNLTVEGGTSICLLKTGPDATVTQEMQRRLDVCKARLAANGNAGAGGADAGGGGQAQEPAPEQCAVVAIEDVKPPGPIVEPPGPAPEQPKNLALAHNPAVAQCSDTGGGCAFTTLISNPADAPEFNGPISFVVHLSQPDGSAFPNITMESGGEAPNVAGVTAPIACKKDGNDVTCTAAAAKIPPGKSVPVPMSFKPGGGTMATAIRSCASFAGAEPSCANISLVKGSLLRAQKTTAATSCVPNCAFAISLKNMGTDAATGPFVFTEDFKPINGDTTIETVDGDFACSNTNGTFGCISTNKGTNVLKPGETLNGRVNIKTSTTSPAYTNCIDYNPAANAKPSPFDNDFAGRCVTIKDATQQGANLMIEVIPPNAKPDGIGECSLDSECDFKVRVKSNGVAVVGTSAFDAKVANGIVQSIGIGGLQGGAFSCSQRAGDTQTVFCQNGTALPPGELRDTSVPVTAGATWKKNDTLTLCAQIPPGDSTPNDDKACASVKLDPFSVKVAKSGDQSCTQGGDCHFTLRLFNPGPIDHNAPVTISDKLTGLASAQIVSITPPLPCATQPTQIPFSCTSPGPVRLDLDAPEGSEFGPRDFKMVVRLPNDASATQFSNCADVSGAAAGAASAEESCVTVKSLPPPATVGDLTVTKSAVSASCSETEPCQFKIAVTNNGTQSFPGPVAVYDVMSVNNAPMTQVQLVSGPPVGWTCLASAAPGMQCSMPGPLPPKATVELTLGLQPLAGSLGAALKIDNCAEIAGGQAQQKSCASIALKQAPAQAPGCGYGMVLTSAGLCACPAPKIWNGRECGYGSGGASMSKPGDEQPKPALPVITTPPATCGSGMILAGNGLCACPANTRWTGKACEGGKGGGGFDMIKQATPAQRTCPADRPVGDFPNCCPNGTKFRFGKCSPLCAGALVMNEKTGRCVSRCKRGTHLEGDACVSDKKKKLETNTLPRVCPPDRPVGAYPNCCPQGTDFRNGKCRFTKAAPVKCRKSQMFDAVTGVCIDRVRKRFCPADRPVGAYPNCCPEGYQFANGKCRRFREQRQEQQYCPADRPVGIYPNCCPEGYQFTGRRCRPERERQEEQACPASRPVGVYPNCCPEGYQFTGRRCRKFRDPDQQQPEQNTRPNRKTCPDGTVVFGKYSRCPNEGPAPRPQPQPQPQPQQCAGGKVSTPSGCLCPNGKREDGDGQCVESVR</sequence>
<evidence type="ECO:0000313" key="1">
    <source>
        <dbReference type="EMBL" id="MBK1868621.1"/>
    </source>
</evidence>
<keyword evidence="2" id="KW-1185">Reference proteome</keyword>
<accession>A0ACC5R7G4</accession>
<proteinExistence type="predicted"/>
<dbReference type="EMBL" id="JAENHL010000007">
    <property type="protein sequence ID" value="MBK1868621.1"/>
    <property type="molecule type" value="Genomic_DNA"/>
</dbReference>
<name>A0ACC5R7G4_9HYPH</name>
<gene>
    <name evidence="1" type="ORF">JHL16_19860</name>
</gene>
<dbReference type="Proteomes" id="UP000616151">
    <property type="component" value="Unassembled WGS sequence"/>
</dbReference>
<evidence type="ECO:0000313" key="2">
    <source>
        <dbReference type="Proteomes" id="UP000616151"/>
    </source>
</evidence>